<keyword evidence="2" id="KW-1185">Reference proteome</keyword>
<accession>A0A9N8W0U6</accession>
<dbReference type="OrthoDB" id="2415683at2759"/>
<sequence>MKKIFPKLLDAITCATSLTDESEDRDTSEKTYRIDKKMYIVYYYLDLEKGGVGLHHAFDSKTKALKFASELSEGKDSEVQYACHSGEFFDQRAKNRTYKRIAVDPVSKLLFPNIAIGDVFIENTTLDFIHIIIERLSSKKTETNMGLSNWFNYIKEEEKIVQEAFNRDFQDPIQASGTGKSKLLMNFAESEDPQHFFSMVDLCGIVNTSMPTERVLAEASSRIINDPDVDLPELINQFSSALKKGIVEVGHREELTTRLLLLITWMIAFKRIIHVAEMLAMSFVTGTYQVTECKNQIENGLKDNQVDYNETRDKFIKKIRINDNADVSDTEIIAFREHFQIPFALFGLSSKIYNCLKHNKSVDEKPEKVKIIKRMEPLVYKME</sequence>
<evidence type="ECO:0000313" key="1">
    <source>
        <dbReference type="EMBL" id="CAG8469482.1"/>
    </source>
</evidence>
<reference evidence="1" key="1">
    <citation type="submission" date="2021-06" db="EMBL/GenBank/DDBJ databases">
        <authorList>
            <person name="Kallberg Y."/>
            <person name="Tangrot J."/>
            <person name="Rosling A."/>
        </authorList>
    </citation>
    <scope>NUCLEOTIDE SEQUENCE</scope>
    <source>
        <strain evidence="1">AZ414A</strain>
    </source>
</reference>
<protein>
    <submittedName>
        <fullName evidence="1">8349_t:CDS:1</fullName>
    </submittedName>
</protein>
<name>A0A9N8W0U6_9GLOM</name>
<comment type="caution">
    <text evidence="1">The sequence shown here is derived from an EMBL/GenBank/DDBJ whole genome shotgun (WGS) entry which is preliminary data.</text>
</comment>
<evidence type="ECO:0000313" key="2">
    <source>
        <dbReference type="Proteomes" id="UP000789706"/>
    </source>
</evidence>
<gene>
    <name evidence="1" type="ORF">DEBURN_LOCUS3088</name>
</gene>
<proteinExistence type="predicted"/>
<dbReference type="EMBL" id="CAJVPK010000186">
    <property type="protein sequence ID" value="CAG8469482.1"/>
    <property type="molecule type" value="Genomic_DNA"/>
</dbReference>
<organism evidence="1 2">
    <name type="scientific">Diversispora eburnea</name>
    <dbReference type="NCBI Taxonomy" id="1213867"/>
    <lineage>
        <taxon>Eukaryota</taxon>
        <taxon>Fungi</taxon>
        <taxon>Fungi incertae sedis</taxon>
        <taxon>Mucoromycota</taxon>
        <taxon>Glomeromycotina</taxon>
        <taxon>Glomeromycetes</taxon>
        <taxon>Diversisporales</taxon>
        <taxon>Diversisporaceae</taxon>
        <taxon>Diversispora</taxon>
    </lineage>
</organism>
<dbReference type="AlphaFoldDB" id="A0A9N8W0U6"/>
<dbReference type="Proteomes" id="UP000789706">
    <property type="component" value="Unassembled WGS sequence"/>
</dbReference>